<evidence type="ECO:0000256" key="1">
    <source>
        <dbReference type="ARBA" id="ARBA00006479"/>
    </source>
</evidence>
<evidence type="ECO:0000313" key="3">
    <source>
        <dbReference type="Proteomes" id="UP001651690"/>
    </source>
</evidence>
<dbReference type="PANTHER" id="PTHR18964:SF173">
    <property type="entry name" value="GLUCOKINASE"/>
    <property type="match status" value="1"/>
</dbReference>
<dbReference type="SUPFAM" id="SSF53067">
    <property type="entry name" value="Actin-like ATPase domain"/>
    <property type="match status" value="1"/>
</dbReference>
<dbReference type="InterPro" id="IPR000600">
    <property type="entry name" value="ROK"/>
</dbReference>
<dbReference type="EMBL" id="JANDBD010000002">
    <property type="protein sequence ID" value="MCP9271726.1"/>
    <property type="molecule type" value="Genomic_DNA"/>
</dbReference>
<comment type="similarity">
    <text evidence="1">Belongs to the ROK (NagC/XylR) family.</text>
</comment>
<sequence length="385" mass="40163">MASAGDVFVLIRELRDTTRTELGQLTGLSRTAVASRVASLTELGLVAESEQAASTGGRPATMLTFDADAGIVLCVAIGISRTRMAVCNLAGEVIATSDIEQEVALGPDDLMPDVVKRLDVLLQEHPDVPVYGVGLSLPGPVDRVRGCSRDSPILRGWDGVELRPYFGELLSGVPVLMDNDANAIAIGERGGELERLDDLLVLKASTGLGAGIISGGVLQRGAAEAAGEFGHNKTPAAEGLPCRCGDTGCLEAVAGGWALVHRLQQQGRDVRHMRDVVELVHAGDPEARRMVRDSGRHVGEVVAAAVNLLNPAVLVIAGDMAAAYDVFVAGLRETLYRNASAMATRRLDVVAAAHGGHSAVIGTAAMVLDEVLSVHAVDQLVSAKV</sequence>
<dbReference type="InterPro" id="IPR036390">
    <property type="entry name" value="WH_DNA-bd_sf"/>
</dbReference>
<dbReference type="Gene3D" id="1.10.10.10">
    <property type="entry name" value="Winged helix-like DNA-binding domain superfamily/Winged helix DNA-binding domain"/>
    <property type="match status" value="1"/>
</dbReference>
<dbReference type="InterPro" id="IPR043129">
    <property type="entry name" value="ATPase_NBD"/>
</dbReference>
<evidence type="ECO:0000313" key="2">
    <source>
        <dbReference type="EMBL" id="MCP9271726.1"/>
    </source>
</evidence>
<proteinExistence type="inferred from homology"/>
<dbReference type="Proteomes" id="UP001651690">
    <property type="component" value="Unassembled WGS sequence"/>
</dbReference>
<keyword evidence="3" id="KW-1185">Reference proteome</keyword>
<accession>A0ABT1LXW2</accession>
<dbReference type="SUPFAM" id="SSF46785">
    <property type="entry name" value="Winged helix' DNA-binding domain"/>
    <property type="match status" value="1"/>
</dbReference>
<dbReference type="Pfam" id="PF00480">
    <property type="entry name" value="ROK"/>
    <property type="match status" value="1"/>
</dbReference>
<dbReference type="PANTHER" id="PTHR18964">
    <property type="entry name" value="ROK (REPRESSOR, ORF, KINASE) FAMILY"/>
    <property type="match status" value="1"/>
</dbReference>
<dbReference type="RefSeq" id="WP_255058794.1">
    <property type="nucleotide sequence ID" value="NZ_JANDBD010000002.1"/>
</dbReference>
<organism evidence="2 3">
    <name type="scientific">Mycolicibacterium arenosum</name>
    <dbReference type="NCBI Taxonomy" id="2952157"/>
    <lineage>
        <taxon>Bacteria</taxon>
        <taxon>Bacillati</taxon>
        <taxon>Actinomycetota</taxon>
        <taxon>Actinomycetes</taxon>
        <taxon>Mycobacteriales</taxon>
        <taxon>Mycobacteriaceae</taxon>
        <taxon>Mycolicibacterium</taxon>
    </lineage>
</organism>
<dbReference type="Gene3D" id="3.30.420.40">
    <property type="match status" value="2"/>
</dbReference>
<gene>
    <name evidence="2" type="ORF">NM203_05970</name>
</gene>
<reference evidence="2 3" key="1">
    <citation type="submission" date="2022-06" db="EMBL/GenBank/DDBJ databases">
        <title>Mycolicibacterium sp. CAU 1645 isolated from seawater.</title>
        <authorList>
            <person name="Kim W."/>
        </authorList>
    </citation>
    <scope>NUCLEOTIDE SEQUENCE [LARGE SCALE GENOMIC DNA]</scope>
    <source>
        <strain evidence="2 3">CAU 1645</strain>
    </source>
</reference>
<comment type="caution">
    <text evidence="2">The sequence shown here is derived from an EMBL/GenBank/DDBJ whole genome shotgun (WGS) entry which is preliminary data.</text>
</comment>
<dbReference type="InterPro" id="IPR036388">
    <property type="entry name" value="WH-like_DNA-bd_sf"/>
</dbReference>
<name>A0ABT1LXW2_9MYCO</name>
<dbReference type="InterPro" id="IPR019885">
    <property type="entry name" value="Tscrpt_reg_HTH_AsnC-type_CS"/>
</dbReference>
<dbReference type="PROSITE" id="PS00519">
    <property type="entry name" value="HTH_ASNC_1"/>
    <property type="match status" value="1"/>
</dbReference>
<protein>
    <submittedName>
        <fullName evidence="2">ROK family protein</fullName>
    </submittedName>
</protein>